<evidence type="ECO:0008006" key="5">
    <source>
        <dbReference type="Google" id="ProtNLM"/>
    </source>
</evidence>
<evidence type="ECO:0000313" key="3">
    <source>
        <dbReference type="EMBL" id="SFN20652.1"/>
    </source>
</evidence>
<feature type="compositionally biased region" description="Low complexity" evidence="1">
    <location>
        <begin position="323"/>
        <end position="335"/>
    </location>
</feature>
<evidence type="ECO:0000313" key="4">
    <source>
        <dbReference type="Proteomes" id="UP000199036"/>
    </source>
</evidence>
<dbReference type="EMBL" id="FOVI01000002">
    <property type="protein sequence ID" value="SFN20652.1"/>
    <property type="molecule type" value="Genomic_DNA"/>
</dbReference>
<proteinExistence type="predicted"/>
<keyword evidence="2" id="KW-0732">Signal</keyword>
<dbReference type="Proteomes" id="UP000199036">
    <property type="component" value="Unassembled WGS sequence"/>
</dbReference>
<dbReference type="OrthoDB" id="939585at2"/>
<sequence length="416" mass="47071">MKIFRFALIAMAMLTASVGIAQNNRGNATVVAQNYDISDNLDLQAVASIFGESRDLEDFERRINDPQAQISNLDLNNDNYVDYLRVVEVGESDVRVIVIQAVLGQDQFQDVATIELERQRNKTVQVQIVGNSYIYGPNYIYEPFYYSTPMFFDMFWMATYRPYYSPWYWGYYPTYYSYWRPMPVFRYHSHIYSHINHRNRYSYTDNRRLVRADRMYSGVRGNSLERQNPNRSFTSRNENVTNRRALETSRDTSRSRNAITGSNLRSSNRSEDVGRIQNADSRTITSGRATTVNSGRQRVSSEEFSRNRSSNATLRSDRATIQNSGSLRSNRNSSSIRRESAPASSRIERSSRISSQPSRTFSQPSSSSRSSAPTMSRSSSPSMSRSSAPSMSRSSGSMGGGGGRSSSGGGMTRGGR</sequence>
<feature type="compositionally biased region" description="Gly residues" evidence="1">
    <location>
        <begin position="397"/>
        <end position="416"/>
    </location>
</feature>
<dbReference type="STRING" id="913024.SAMN05421741_102105"/>
<feature type="compositionally biased region" description="Basic and acidic residues" evidence="1">
    <location>
        <begin position="244"/>
        <end position="254"/>
    </location>
</feature>
<evidence type="ECO:0000256" key="2">
    <source>
        <dbReference type="SAM" id="SignalP"/>
    </source>
</evidence>
<feature type="region of interest" description="Disordered" evidence="1">
    <location>
        <begin position="220"/>
        <end position="416"/>
    </location>
</feature>
<feature type="signal peptide" evidence="2">
    <location>
        <begin position="1"/>
        <end position="21"/>
    </location>
</feature>
<reference evidence="4" key="1">
    <citation type="submission" date="2016-10" db="EMBL/GenBank/DDBJ databases">
        <authorList>
            <person name="Varghese N."/>
            <person name="Submissions S."/>
        </authorList>
    </citation>
    <scope>NUCLEOTIDE SEQUENCE [LARGE SCALE GENOMIC DNA]</scope>
    <source>
        <strain evidence="4">DS-12</strain>
    </source>
</reference>
<accession>A0A1I4X4S4</accession>
<keyword evidence="4" id="KW-1185">Reference proteome</keyword>
<feature type="compositionally biased region" description="Low complexity" evidence="1">
    <location>
        <begin position="352"/>
        <end position="396"/>
    </location>
</feature>
<feature type="compositionally biased region" description="Polar residues" evidence="1">
    <location>
        <begin position="255"/>
        <end position="267"/>
    </location>
</feature>
<feature type="compositionally biased region" description="Polar residues" evidence="1">
    <location>
        <begin position="278"/>
        <end position="298"/>
    </location>
</feature>
<feature type="compositionally biased region" description="Polar residues" evidence="1">
    <location>
        <begin position="224"/>
        <end position="242"/>
    </location>
</feature>
<dbReference type="AlphaFoldDB" id="A0A1I4X4S4"/>
<feature type="compositionally biased region" description="Basic and acidic residues" evidence="1">
    <location>
        <begin position="336"/>
        <end position="351"/>
    </location>
</feature>
<organism evidence="3 4">
    <name type="scientific">Paenimyroides ummariense</name>
    <dbReference type="NCBI Taxonomy" id="913024"/>
    <lineage>
        <taxon>Bacteria</taxon>
        <taxon>Pseudomonadati</taxon>
        <taxon>Bacteroidota</taxon>
        <taxon>Flavobacteriia</taxon>
        <taxon>Flavobacteriales</taxon>
        <taxon>Flavobacteriaceae</taxon>
        <taxon>Paenimyroides</taxon>
    </lineage>
</organism>
<name>A0A1I4X4S4_9FLAO</name>
<feature type="chain" id="PRO_5011476269" description="DUF3300 domain-containing protein" evidence="2">
    <location>
        <begin position="22"/>
        <end position="416"/>
    </location>
</feature>
<evidence type="ECO:0000256" key="1">
    <source>
        <dbReference type="SAM" id="MobiDB-lite"/>
    </source>
</evidence>
<gene>
    <name evidence="3" type="ORF">SAMN05421741_102105</name>
</gene>
<protein>
    <recommendedName>
        <fullName evidence="5">DUF3300 domain-containing protein</fullName>
    </recommendedName>
</protein>
<dbReference type="RefSeq" id="WP_091518394.1">
    <property type="nucleotide sequence ID" value="NZ_FOVI01000002.1"/>
</dbReference>